<evidence type="ECO:0008006" key="4">
    <source>
        <dbReference type="Google" id="ProtNLM"/>
    </source>
</evidence>
<sequence length="409" mass="47000">MKKVTTMRIKGIDYLAMLLLLLSPILGIYGNPDGWSYETLLVLPSSALFFIYYFMQRNSITGIFNPLPKHLAGYFFYWGFLMFILSVSIPMTVIQAYLAFFLFFATFRLKKFIVFYKLFGIVCISFFFVQYVSYHITGERMSGIISSLPLYIPMDITSRVGSMRSCSFFSEPAHFAQFLIPLLAIELYYDKSKYNYFYAAVIGVVLVYLQSGNGYMGLAVILLFLYSRIKEIVKSKFKRIMIWAFVALFIAAMGYYMINGEIGEYILSRQSELSITYDGQSSRSGFLRLWRGFYVYNDYNIFEKIFGCPNTKMQIAHVSASGMEMVENAELYFNAFQKVLLNTGVVGVLLFLNIIVKIWRGNNTCGKAILGSFVAISFVSAIYMSHAMILFLLLAYSFKKFNCQIEKNK</sequence>
<keyword evidence="1" id="KW-0472">Membrane</keyword>
<name>A0A1G7VSY9_9BACT</name>
<evidence type="ECO:0000313" key="2">
    <source>
        <dbReference type="EMBL" id="SDG62873.1"/>
    </source>
</evidence>
<keyword evidence="3" id="KW-1185">Reference proteome</keyword>
<protein>
    <recommendedName>
        <fullName evidence="4">O-antigen ligase like membrane protein</fullName>
    </recommendedName>
</protein>
<feature type="transmembrane region" description="Helical" evidence="1">
    <location>
        <begin position="240"/>
        <end position="258"/>
    </location>
</feature>
<accession>A0A1G7VSY9</accession>
<feature type="transmembrane region" description="Helical" evidence="1">
    <location>
        <begin position="339"/>
        <end position="356"/>
    </location>
</feature>
<feature type="transmembrane region" description="Helical" evidence="1">
    <location>
        <begin position="368"/>
        <end position="398"/>
    </location>
</feature>
<gene>
    <name evidence="2" type="ORF">SAMN04487901_106116</name>
</gene>
<dbReference type="AlphaFoldDB" id="A0A1G7VSY9"/>
<feature type="transmembrane region" description="Helical" evidence="1">
    <location>
        <begin position="168"/>
        <end position="189"/>
    </location>
</feature>
<organism evidence="2 3">
    <name type="scientific">Prevotella communis</name>
    <dbReference type="NCBI Taxonomy" id="2913614"/>
    <lineage>
        <taxon>Bacteria</taxon>
        <taxon>Pseudomonadati</taxon>
        <taxon>Bacteroidota</taxon>
        <taxon>Bacteroidia</taxon>
        <taxon>Bacteroidales</taxon>
        <taxon>Prevotellaceae</taxon>
        <taxon>Prevotella</taxon>
    </lineage>
</organism>
<dbReference type="EMBL" id="FNCQ01000006">
    <property type="protein sequence ID" value="SDG62873.1"/>
    <property type="molecule type" value="Genomic_DNA"/>
</dbReference>
<feature type="transmembrane region" description="Helical" evidence="1">
    <location>
        <begin position="12"/>
        <end position="29"/>
    </location>
</feature>
<keyword evidence="1" id="KW-0812">Transmembrane</keyword>
<evidence type="ECO:0000313" key="3">
    <source>
        <dbReference type="Proteomes" id="UP000198779"/>
    </source>
</evidence>
<proteinExistence type="predicted"/>
<feature type="transmembrane region" description="Helical" evidence="1">
    <location>
        <begin position="113"/>
        <end position="132"/>
    </location>
</feature>
<feature type="transmembrane region" description="Helical" evidence="1">
    <location>
        <begin position="195"/>
        <end position="228"/>
    </location>
</feature>
<reference evidence="3" key="1">
    <citation type="submission" date="2016-10" db="EMBL/GenBank/DDBJ databases">
        <authorList>
            <person name="Varghese N."/>
            <person name="Submissions S."/>
        </authorList>
    </citation>
    <scope>NUCLEOTIDE SEQUENCE [LARGE SCALE GENOMIC DNA]</scope>
    <source>
        <strain evidence="3">BP1-148</strain>
    </source>
</reference>
<evidence type="ECO:0000256" key="1">
    <source>
        <dbReference type="SAM" id="Phobius"/>
    </source>
</evidence>
<dbReference type="Proteomes" id="UP000198779">
    <property type="component" value="Unassembled WGS sequence"/>
</dbReference>
<feature type="transmembrane region" description="Helical" evidence="1">
    <location>
        <begin position="35"/>
        <end position="54"/>
    </location>
</feature>
<keyword evidence="1" id="KW-1133">Transmembrane helix</keyword>
<dbReference type="STRING" id="645274.SAMN04487901_106116"/>
<feature type="transmembrane region" description="Helical" evidence="1">
    <location>
        <begin position="75"/>
        <end position="107"/>
    </location>
</feature>